<dbReference type="AlphaFoldDB" id="K9ZHU4"/>
<evidence type="ECO:0008006" key="4">
    <source>
        <dbReference type="Google" id="ProtNLM"/>
    </source>
</evidence>
<dbReference type="Pfam" id="PF08865">
    <property type="entry name" value="DUF1830"/>
    <property type="match status" value="1"/>
</dbReference>
<name>K9ZHU4_ANACC</name>
<gene>
    <name evidence="2" type="ordered locus">Anacy_2472</name>
</gene>
<dbReference type="PATRIC" id="fig|272123.3.peg.2692"/>
<sequence>MAQILDPLPPEQSGKFLCCYVNATSKMQVARISNIPNWYFERVVFPGQRLVFEAPKEAQMEIHTGMMASSILSDTIPCDRLAISELTSDGCDDTDSLEEKKPINTTSMGSSINTKIGDTTKPLQIIGLASVD</sequence>
<feature type="compositionally biased region" description="Polar residues" evidence="1">
    <location>
        <begin position="103"/>
        <end position="114"/>
    </location>
</feature>
<evidence type="ECO:0000313" key="3">
    <source>
        <dbReference type="Proteomes" id="UP000010474"/>
    </source>
</evidence>
<dbReference type="STRING" id="272123.Anacy_2472"/>
<dbReference type="eggNOG" id="ENOG5032RJI">
    <property type="taxonomic scope" value="Bacteria"/>
</dbReference>
<protein>
    <recommendedName>
        <fullName evidence="4">DUF1830 domain-containing protein</fullName>
    </recommendedName>
</protein>
<dbReference type="HOGENOM" id="CLU_144128_0_0_3"/>
<dbReference type="RefSeq" id="WP_015214556.1">
    <property type="nucleotide sequence ID" value="NC_019771.1"/>
</dbReference>
<dbReference type="InterPro" id="IPR014964">
    <property type="entry name" value="DUF1830"/>
</dbReference>
<proteinExistence type="predicted"/>
<dbReference type="OrthoDB" id="460810at2"/>
<keyword evidence="3" id="KW-1185">Reference proteome</keyword>
<evidence type="ECO:0000313" key="2">
    <source>
        <dbReference type="EMBL" id="AFZ57920.1"/>
    </source>
</evidence>
<dbReference type="KEGG" id="acy:Anacy_2472"/>
<evidence type="ECO:0000256" key="1">
    <source>
        <dbReference type="SAM" id="MobiDB-lite"/>
    </source>
</evidence>
<organism evidence="2 3">
    <name type="scientific">Anabaena cylindrica (strain ATCC 27899 / PCC 7122)</name>
    <dbReference type="NCBI Taxonomy" id="272123"/>
    <lineage>
        <taxon>Bacteria</taxon>
        <taxon>Bacillati</taxon>
        <taxon>Cyanobacteriota</taxon>
        <taxon>Cyanophyceae</taxon>
        <taxon>Nostocales</taxon>
        <taxon>Nostocaceae</taxon>
        <taxon>Anabaena</taxon>
    </lineage>
</organism>
<dbReference type="EMBL" id="CP003659">
    <property type="protein sequence ID" value="AFZ57920.1"/>
    <property type="molecule type" value="Genomic_DNA"/>
</dbReference>
<feature type="region of interest" description="Disordered" evidence="1">
    <location>
        <begin position="91"/>
        <end position="114"/>
    </location>
</feature>
<reference evidence="3" key="1">
    <citation type="journal article" date="2013" name="Proc. Natl. Acad. Sci. U.S.A.">
        <title>Improving the coverage of the cyanobacterial phylum using diversity-driven genome sequencing.</title>
        <authorList>
            <person name="Shih P.M."/>
            <person name="Wu D."/>
            <person name="Latifi A."/>
            <person name="Axen S.D."/>
            <person name="Fewer D.P."/>
            <person name="Talla E."/>
            <person name="Calteau A."/>
            <person name="Cai F."/>
            <person name="Tandeau de Marsac N."/>
            <person name="Rippka R."/>
            <person name="Herdman M."/>
            <person name="Sivonen K."/>
            <person name="Coursin T."/>
            <person name="Laurent T."/>
            <person name="Goodwin L."/>
            <person name="Nolan M."/>
            <person name="Davenport K.W."/>
            <person name="Han C.S."/>
            <person name="Rubin E.M."/>
            <person name="Eisen J.A."/>
            <person name="Woyke T."/>
            <person name="Gugger M."/>
            <person name="Kerfeld C.A."/>
        </authorList>
    </citation>
    <scope>NUCLEOTIDE SEQUENCE [LARGE SCALE GENOMIC DNA]</scope>
    <source>
        <strain evidence="3">ATCC 27899 / PCC 7122</strain>
    </source>
</reference>
<dbReference type="Proteomes" id="UP000010474">
    <property type="component" value="Chromosome"/>
</dbReference>
<accession>K9ZHU4</accession>